<evidence type="ECO:0000313" key="1">
    <source>
        <dbReference type="EMBL" id="KRN67007.1"/>
    </source>
</evidence>
<protein>
    <submittedName>
        <fullName evidence="1">Uncharacterized protein</fullName>
    </submittedName>
</protein>
<dbReference type="STRING" id="319652.IV80_GL001097"/>
<dbReference type="RefSeq" id="WP_057749819.1">
    <property type="nucleotide sequence ID" value="NZ_BJVH01000004.1"/>
</dbReference>
<sequence>MGAPVNQEIISKLITFKKALAVQKSSESVQKAVNLTTIEINELNNSKLNNRNISISAEKYMQQINLLIGFHGLNLNKNAEDAWNDFKLLVPRRRSFINEMSFHF</sequence>
<gene>
    <name evidence="1" type="ORF">IV80_GL001097</name>
</gene>
<evidence type="ECO:0000313" key="2">
    <source>
        <dbReference type="Proteomes" id="UP000051568"/>
    </source>
</evidence>
<accession>A0A0R2IPN6</accession>
<name>A0A0R2IPN6_9LACO</name>
<organism evidence="1 2">
    <name type="scientific">Pediococcus cellicola</name>
    <dbReference type="NCBI Taxonomy" id="319652"/>
    <lineage>
        <taxon>Bacteria</taxon>
        <taxon>Bacillati</taxon>
        <taxon>Bacillota</taxon>
        <taxon>Bacilli</taxon>
        <taxon>Lactobacillales</taxon>
        <taxon>Lactobacillaceae</taxon>
        <taxon>Pediococcus</taxon>
    </lineage>
</organism>
<dbReference type="GeneID" id="76042909"/>
<dbReference type="EMBL" id="JQBR01000003">
    <property type="protein sequence ID" value="KRN67007.1"/>
    <property type="molecule type" value="Genomic_DNA"/>
</dbReference>
<reference evidence="1 2" key="1">
    <citation type="journal article" date="2015" name="Genome Announc.">
        <title>Expanding the biotechnology potential of lactobacilli through comparative genomics of 213 strains and associated genera.</title>
        <authorList>
            <person name="Sun Z."/>
            <person name="Harris H.M."/>
            <person name="McCann A."/>
            <person name="Guo C."/>
            <person name="Argimon S."/>
            <person name="Zhang W."/>
            <person name="Yang X."/>
            <person name="Jeffery I.B."/>
            <person name="Cooney J.C."/>
            <person name="Kagawa T.F."/>
            <person name="Liu W."/>
            <person name="Song Y."/>
            <person name="Salvetti E."/>
            <person name="Wrobel A."/>
            <person name="Rasinkangas P."/>
            <person name="Parkhill J."/>
            <person name="Rea M.C."/>
            <person name="O'Sullivan O."/>
            <person name="Ritari J."/>
            <person name="Douillard F.P."/>
            <person name="Paul Ross R."/>
            <person name="Yang R."/>
            <person name="Briner A.E."/>
            <person name="Felis G.E."/>
            <person name="de Vos W.M."/>
            <person name="Barrangou R."/>
            <person name="Klaenhammer T.R."/>
            <person name="Caufield P.W."/>
            <person name="Cui Y."/>
            <person name="Zhang H."/>
            <person name="O'Toole P.W."/>
        </authorList>
    </citation>
    <scope>NUCLEOTIDE SEQUENCE [LARGE SCALE GENOMIC DNA]</scope>
    <source>
        <strain evidence="1 2">DSM 17757</strain>
    </source>
</reference>
<dbReference type="OrthoDB" id="2249127at2"/>
<dbReference type="AlphaFoldDB" id="A0A0R2IPN6"/>
<dbReference type="PATRIC" id="fig|319652.3.peg.1106"/>
<comment type="caution">
    <text evidence="1">The sequence shown here is derived from an EMBL/GenBank/DDBJ whole genome shotgun (WGS) entry which is preliminary data.</text>
</comment>
<dbReference type="Proteomes" id="UP000051568">
    <property type="component" value="Unassembled WGS sequence"/>
</dbReference>
<proteinExistence type="predicted"/>
<keyword evidence="2" id="KW-1185">Reference proteome</keyword>